<name>A0A7W5Z1Q6_9HYPH</name>
<comment type="caution">
    <text evidence="1">The sequence shown here is derived from an EMBL/GenBank/DDBJ whole genome shotgun (WGS) entry which is preliminary data.</text>
</comment>
<proteinExistence type="predicted"/>
<dbReference type="PANTHER" id="PTHR45445">
    <property type="match status" value="1"/>
</dbReference>
<accession>A0A7W5Z1Q6</accession>
<dbReference type="Gene3D" id="3.40.50.150">
    <property type="entry name" value="Vaccinia Virus protein VP39"/>
    <property type="match status" value="1"/>
</dbReference>
<dbReference type="GO" id="GO:0032259">
    <property type="term" value="P:methylation"/>
    <property type="evidence" value="ECO:0007669"/>
    <property type="project" value="UniProtKB-KW"/>
</dbReference>
<dbReference type="Pfam" id="PF13489">
    <property type="entry name" value="Methyltransf_23"/>
    <property type="match status" value="1"/>
</dbReference>
<evidence type="ECO:0000313" key="1">
    <source>
        <dbReference type="EMBL" id="MBB3808156.1"/>
    </source>
</evidence>
<dbReference type="Proteomes" id="UP000537592">
    <property type="component" value="Unassembled WGS sequence"/>
</dbReference>
<dbReference type="EMBL" id="JACICC010000001">
    <property type="protein sequence ID" value="MBB3808156.1"/>
    <property type="molecule type" value="Genomic_DNA"/>
</dbReference>
<dbReference type="GO" id="GO:0008168">
    <property type="term" value="F:methyltransferase activity"/>
    <property type="evidence" value="ECO:0007669"/>
    <property type="project" value="UniProtKB-KW"/>
</dbReference>
<keyword evidence="2" id="KW-1185">Reference proteome</keyword>
<dbReference type="CDD" id="cd02440">
    <property type="entry name" value="AdoMet_MTases"/>
    <property type="match status" value="1"/>
</dbReference>
<dbReference type="SUPFAM" id="SSF53335">
    <property type="entry name" value="S-adenosyl-L-methionine-dependent methyltransferases"/>
    <property type="match status" value="1"/>
</dbReference>
<dbReference type="PANTHER" id="PTHR45445:SF2">
    <property type="entry name" value="METHYLTRANSFERASE TYPE 11 DOMAIN-CONTAINING PROTEIN"/>
    <property type="match status" value="1"/>
</dbReference>
<dbReference type="InterPro" id="IPR029063">
    <property type="entry name" value="SAM-dependent_MTases_sf"/>
</dbReference>
<keyword evidence="1" id="KW-0808">Transferase</keyword>
<keyword evidence="1" id="KW-0489">Methyltransferase</keyword>
<gene>
    <name evidence="1" type="ORF">FHS81_000210</name>
</gene>
<organism evidence="1 2">
    <name type="scientific">Pseudochelatococcus contaminans</name>
    <dbReference type="NCBI Taxonomy" id="1538103"/>
    <lineage>
        <taxon>Bacteria</taxon>
        <taxon>Pseudomonadati</taxon>
        <taxon>Pseudomonadota</taxon>
        <taxon>Alphaproteobacteria</taxon>
        <taxon>Hyphomicrobiales</taxon>
        <taxon>Chelatococcaceae</taxon>
        <taxon>Pseudochelatococcus</taxon>
    </lineage>
</organism>
<reference evidence="1 2" key="1">
    <citation type="submission" date="2020-08" db="EMBL/GenBank/DDBJ databases">
        <title>Genomic Encyclopedia of Type Strains, Phase IV (KMG-IV): sequencing the most valuable type-strain genomes for metagenomic binning, comparative biology and taxonomic classification.</title>
        <authorList>
            <person name="Goeker M."/>
        </authorList>
    </citation>
    <scope>NUCLEOTIDE SEQUENCE [LARGE SCALE GENOMIC DNA]</scope>
    <source>
        <strain evidence="1 2">DSM 28760</strain>
    </source>
</reference>
<dbReference type="AlphaFoldDB" id="A0A7W5Z1Q6"/>
<sequence>MADMRVLHFETLRPICPACRFAGRESPLALAPGARIVDGDVRAGILRCTAAECGQAYPVIAGAPVLMPDLAGWLASNLPLVLQGDLDTEELENLVGAAVGPDAAFNVIRQQQASYAYDHYGDLFAPDEAGSIRRGLAVASARLPATQGPVLDIGCAAGRTTLDMAASDAFPVLGIDVNWPLLKIGRGVIDDGVVLFPHRRVGVRYERRRVAAEFAGRERADFWIADALALPFPAGVFGRVVAMNVLDCVADPAALMREVERALGPEGQLVVATPYDWASHATPAAAWLVDGEAVAGVVDLANRAGGKPESAWLRAVGREELEWDVRLHDRATVRYRSELMLFSRHWNERVRNESNT</sequence>
<protein>
    <submittedName>
        <fullName evidence="1">SAM-dependent methyltransferase/uncharacterized protein YbaR (Trm112 family)</fullName>
    </submittedName>
</protein>
<evidence type="ECO:0000313" key="2">
    <source>
        <dbReference type="Proteomes" id="UP000537592"/>
    </source>
</evidence>